<dbReference type="OrthoDB" id="384754at2157"/>
<evidence type="ECO:0000256" key="4">
    <source>
        <dbReference type="ARBA" id="ARBA00022989"/>
    </source>
</evidence>
<proteinExistence type="predicted"/>
<feature type="transmembrane region" description="Helical" evidence="6">
    <location>
        <begin position="738"/>
        <end position="756"/>
    </location>
</feature>
<evidence type="ECO:0000256" key="5">
    <source>
        <dbReference type="ARBA" id="ARBA00023136"/>
    </source>
</evidence>
<feature type="transmembrane region" description="Helical" evidence="6">
    <location>
        <begin position="46"/>
        <end position="67"/>
    </location>
</feature>
<dbReference type="PANTHER" id="PTHR30489">
    <property type="entry name" value="LIPOPROTEIN-RELEASING SYSTEM TRANSMEMBRANE PROTEIN LOLE"/>
    <property type="match status" value="1"/>
</dbReference>
<dbReference type="Proteomes" id="UP000000262">
    <property type="component" value="Chromosome"/>
</dbReference>
<dbReference type="KEGG" id="iho:Igni_1269"/>
<keyword evidence="5 6" id="KW-0472">Membrane</keyword>
<evidence type="ECO:0000259" key="7">
    <source>
        <dbReference type="Pfam" id="PF02687"/>
    </source>
</evidence>
<evidence type="ECO:0000256" key="2">
    <source>
        <dbReference type="ARBA" id="ARBA00022475"/>
    </source>
</evidence>
<dbReference type="Pfam" id="PF02687">
    <property type="entry name" value="FtsX"/>
    <property type="match status" value="1"/>
</dbReference>
<reference evidence="8 9" key="1">
    <citation type="journal article" date="2008" name="Genome Biol.">
        <title>A genomic analysis of the archaeal system Ignicoccus hospitalis-Nanoarchaeum equitans.</title>
        <authorList>
            <person name="Podar M."/>
            <person name="Anderson I."/>
            <person name="Makarova K.S."/>
            <person name="Elkins J.G."/>
            <person name="Ivanova N."/>
            <person name="Wall M.A."/>
            <person name="Lykidis A."/>
            <person name="Mavromatis K."/>
            <person name="Sun H."/>
            <person name="Hudson M.E."/>
            <person name="Chen W."/>
            <person name="Deciu C."/>
            <person name="Hutchison D."/>
            <person name="Eads J.R."/>
            <person name="Anderson A."/>
            <person name="Fernandes F."/>
            <person name="Szeto E."/>
            <person name="Lapidus A."/>
            <person name="Kyrpides N.C."/>
            <person name="Saier M.H.Jr."/>
            <person name="Richardson P.M."/>
            <person name="Rachel R."/>
            <person name="Huber H."/>
            <person name="Eisen J.A."/>
            <person name="Koonin E.V."/>
            <person name="Keller M."/>
            <person name="Stetter K.O."/>
        </authorList>
    </citation>
    <scope>NUCLEOTIDE SEQUENCE [LARGE SCALE GENOMIC DNA]</scope>
    <source>
        <strain evidence="9">KIN4/I / DSM 18386 / JCM 14125</strain>
    </source>
</reference>
<feature type="transmembrane region" description="Helical" evidence="6">
    <location>
        <begin position="253"/>
        <end position="270"/>
    </location>
</feature>
<feature type="domain" description="ABC3 transporter permease C-terminal" evidence="7">
    <location>
        <begin position="250"/>
        <end position="373"/>
    </location>
</feature>
<name>A8ABZ3_IGNH4</name>
<comment type="subcellular location">
    <subcellularLocation>
        <location evidence="1">Cell membrane</location>
        <topology evidence="1">Multi-pass membrane protein</topology>
    </subcellularLocation>
</comment>
<dbReference type="GO" id="GO:0098797">
    <property type="term" value="C:plasma membrane protein complex"/>
    <property type="evidence" value="ECO:0007669"/>
    <property type="project" value="TreeGrafter"/>
</dbReference>
<dbReference type="EMBL" id="CP000816">
    <property type="protein sequence ID" value="ABU82445.1"/>
    <property type="molecule type" value="Genomic_DNA"/>
</dbReference>
<feature type="transmembrane region" description="Helical" evidence="6">
    <location>
        <begin position="302"/>
        <end position="325"/>
    </location>
</feature>
<evidence type="ECO:0000256" key="6">
    <source>
        <dbReference type="SAM" id="Phobius"/>
    </source>
</evidence>
<dbReference type="GeneID" id="5562454"/>
<evidence type="ECO:0000256" key="1">
    <source>
        <dbReference type="ARBA" id="ARBA00004651"/>
    </source>
</evidence>
<feature type="transmembrane region" description="Helical" evidence="6">
    <location>
        <begin position="410"/>
        <end position="430"/>
    </location>
</feature>
<feature type="transmembrane region" description="Helical" evidence="6">
    <location>
        <begin position="641"/>
        <end position="665"/>
    </location>
</feature>
<keyword evidence="2" id="KW-1003">Cell membrane</keyword>
<sequence>MSALKVGIKTARKKAVETLVISLMVAFSLSMYVTSQVLKDTLLPLFSNYLTMSYGDIVVLGYIPYYVDEIMKNLSWVKDFTGYAVVPSYGECCNSTVPLLLGYSEAAYRNDTLLGGFKAPNLRQGEAVLLKGSAEFVKPGMVLRVYPVVTLNPVEPFVEKVVGYAEGGLPLPAGPVLFLNEEDGERLKREFGGYTVYSVVTDDPDGAKKVKEVIKDVGGFVALVFDSKRDLLFYPGEDVILESSNVLEVMSEISWAVVTIVLLIVSVIYIERNVREVATLRSIGASLKDMTLYLSGVWGSRVFLGTLLALLFGTAVAISSVNVALSHPRLEPLKAFVTLTVSPKTVLAVFAMSALTTVLTILTSIIAISKMNLVEALRFYGLKVRLSMESSLPFRVMIAVSENKAATWRFLAAVVLLSLTLSLITIPTLIKEGLTKVEVPKYYDVAVTFLKIPKISPPVGYVLPQLEGLKGYSSMSVWVESLYGSVNFKVKIVKDGEEVPVYGKACLQALKGSCWDLAPRLVAGKYPGRGEIAVSDLLAHEMGLKVGDIVKVEVESKGVKRAFEVKVSGIFSYPMFPPTVILPKAYLPAREYSVMVIYVSGSPELEIAKEVHATFVSNAYAATSLTWTEFERELRDNLRQVALSTSLTTLLGTSIVVLALATFSFSDVVLKSRFLALLKSLGLTSKEYLTVSLTKWGLVAAAALIPSLLVEETVGAYVAGRLSEVYLIPHEADWRLEALLLLASVVGMAALAAQWYRRVEVVEEIKLES</sequence>
<accession>A8ABZ3</accession>
<dbReference type="eggNOG" id="arCOG02312">
    <property type="taxonomic scope" value="Archaea"/>
</dbReference>
<dbReference type="InterPro" id="IPR051447">
    <property type="entry name" value="Lipoprotein-release_system"/>
</dbReference>
<gene>
    <name evidence="8" type="ordered locus">Igni_1269</name>
</gene>
<evidence type="ECO:0000256" key="3">
    <source>
        <dbReference type="ARBA" id="ARBA00022692"/>
    </source>
</evidence>
<keyword evidence="3 6" id="KW-0812">Transmembrane</keyword>
<dbReference type="AlphaFoldDB" id="A8ABZ3"/>
<dbReference type="PANTHER" id="PTHR30489:SF0">
    <property type="entry name" value="LIPOPROTEIN-RELEASING SYSTEM TRANSMEMBRANE PROTEIN LOLE"/>
    <property type="match status" value="1"/>
</dbReference>
<keyword evidence="4 6" id="KW-1133">Transmembrane helix</keyword>
<evidence type="ECO:0000313" key="9">
    <source>
        <dbReference type="Proteomes" id="UP000000262"/>
    </source>
</evidence>
<keyword evidence="9" id="KW-1185">Reference proteome</keyword>
<feature type="transmembrane region" description="Helical" evidence="6">
    <location>
        <begin position="15"/>
        <end position="34"/>
    </location>
</feature>
<dbReference type="InterPro" id="IPR003838">
    <property type="entry name" value="ABC3_permease_C"/>
</dbReference>
<dbReference type="GO" id="GO:0044874">
    <property type="term" value="P:lipoprotein localization to outer membrane"/>
    <property type="evidence" value="ECO:0007669"/>
    <property type="project" value="TreeGrafter"/>
</dbReference>
<protein>
    <recommendedName>
        <fullName evidence="7">ABC3 transporter permease C-terminal domain-containing protein</fullName>
    </recommendedName>
</protein>
<dbReference type="HOGENOM" id="CLU_363161_0_0_2"/>
<organism evidence="8 9">
    <name type="scientific">Ignicoccus hospitalis (strain KIN4/I / DSM 18386 / JCM 14125)</name>
    <dbReference type="NCBI Taxonomy" id="453591"/>
    <lineage>
        <taxon>Archaea</taxon>
        <taxon>Thermoproteota</taxon>
        <taxon>Thermoprotei</taxon>
        <taxon>Desulfurococcales</taxon>
        <taxon>Desulfurococcaceae</taxon>
        <taxon>Ignicoccus</taxon>
    </lineage>
</organism>
<evidence type="ECO:0000313" key="8">
    <source>
        <dbReference type="EMBL" id="ABU82445.1"/>
    </source>
</evidence>
<dbReference type="STRING" id="453591.Igni_1269"/>
<dbReference type="RefSeq" id="WP_012123409.1">
    <property type="nucleotide sequence ID" value="NC_009776.1"/>
</dbReference>
<feature type="transmembrane region" description="Helical" evidence="6">
    <location>
        <begin position="346"/>
        <end position="368"/>
    </location>
</feature>